<comment type="subcellular location">
    <subcellularLocation>
        <location evidence="1">Cell membrane</location>
        <topology evidence="1">Multi-pass membrane protein</topology>
    </subcellularLocation>
</comment>
<accession>Q22980</accession>
<dbReference type="Pfam" id="PF03189">
    <property type="entry name" value="Otopetrin"/>
    <property type="match status" value="1"/>
</dbReference>
<dbReference type="PANTHER" id="PTHR21522">
    <property type="entry name" value="PROTON CHANNEL OTOP"/>
    <property type="match status" value="1"/>
</dbReference>
<comment type="similarity">
    <text evidence="2">Belongs to the otopetrin family.</text>
</comment>
<dbReference type="KEGG" id="cel:CELE_F45F2.1"/>
<feature type="transmembrane region" description="Helical" evidence="11">
    <location>
        <begin position="12"/>
        <end position="31"/>
    </location>
</feature>
<dbReference type="PaxDb" id="6239-F45F2.1"/>
<dbReference type="OMA" id="RTCLYII"/>
<dbReference type="WormBase" id="F45F2.1">
    <property type="protein sequence ID" value="CE45374"/>
    <property type="gene ID" value="WBGene00018477"/>
    <property type="gene designation" value="otpl-4"/>
</dbReference>
<dbReference type="PhylomeDB" id="Q22980"/>
<feature type="transmembrane region" description="Helical" evidence="11">
    <location>
        <begin position="395"/>
        <end position="417"/>
    </location>
</feature>
<evidence type="ECO:0000256" key="9">
    <source>
        <dbReference type="ARBA" id="ARBA00023136"/>
    </source>
</evidence>
<feature type="transmembrane region" description="Helical" evidence="11">
    <location>
        <begin position="361"/>
        <end position="383"/>
    </location>
</feature>
<dbReference type="EMBL" id="BX284605">
    <property type="protein sequence ID" value="CCD70030.1"/>
    <property type="molecule type" value="Genomic_DNA"/>
</dbReference>
<keyword evidence="5 11" id="KW-0812">Transmembrane</keyword>
<evidence type="ECO:0000256" key="5">
    <source>
        <dbReference type="ARBA" id="ARBA00022692"/>
    </source>
</evidence>
<feature type="transmembrane region" description="Helical" evidence="11">
    <location>
        <begin position="152"/>
        <end position="171"/>
    </location>
</feature>
<keyword evidence="7 11" id="KW-1133">Transmembrane helix</keyword>
<dbReference type="AGR" id="WB:WBGene00018477"/>
<name>Q22980_CAEEL</name>
<feature type="transmembrane region" description="Helical" evidence="11">
    <location>
        <begin position="43"/>
        <end position="66"/>
    </location>
</feature>
<evidence type="ECO:0000256" key="11">
    <source>
        <dbReference type="SAM" id="Phobius"/>
    </source>
</evidence>
<dbReference type="SMR" id="Q22980"/>
<evidence type="ECO:0000256" key="8">
    <source>
        <dbReference type="ARBA" id="ARBA00023065"/>
    </source>
</evidence>
<dbReference type="FunCoup" id="Q22980">
    <property type="interactions" value="28"/>
</dbReference>
<proteinExistence type="inferred from homology"/>
<dbReference type="GO" id="GO:1902600">
    <property type="term" value="P:proton transmembrane transport"/>
    <property type="evidence" value="ECO:0000250"/>
    <property type="project" value="WormBase"/>
</dbReference>
<evidence type="ECO:0000256" key="10">
    <source>
        <dbReference type="ARBA" id="ARBA00023303"/>
    </source>
</evidence>
<dbReference type="UCSC" id="F45F2.1">
    <property type="organism name" value="c. elegans"/>
</dbReference>
<protein>
    <submittedName>
        <fullName evidence="12">OToPetrin-Like</fullName>
    </submittedName>
</protein>
<feature type="transmembrane region" description="Helical" evidence="11">
    <location>
        <begin position="229"/>
        <end position="255"/>
    </location>
</feature>
<sequence length="558" mass="63526">MSIIWQNLQNHLAPYLFVVYALVWTLISFMIELGPTFKTSEYWFSYSIFGCYNLSVSIVFYIILGLTSWKKSFGQSNIVGIGASVFFLRLGAIFFSIGAIVLWSIELFLAFAQSVRPWICILRTCLYIIFHVTQVVFVSISHRVEFHYHRMIVYFGLSHTIAVNLWIWASLCIAKSGIGNNQNETYHIVFDHHSPWVMHSTDQPIVVNLTFEKYEYTLRTVKYFGSTSIIFLTLNVEFCLIAFGACLCLFYTIAWEPSLHDHKKNHYIGFDYRNTGIGMLLGFCMLILSCLSVAFGNILRDNDYQKAAGEVVGIFQLAYYLISILTCGIVFQCLFKHIILNQEFVISPNRDLMPHEKNINIIFLLVGVCGEVMYCCMGLLGVIRGDQLLDTKGIVIASFLTRAIEVLIQAILLFYLLKKGGSVEPCDTIGKQSITFLIALNMILFGFHAIEGSIRTYGFPTKIDDTSKMFLKICLPLVVFFRFHCSVCFAEIWKVYYHLIPTSQSSRQSVIENTTLDDPTASATPISAEVLISSETIETNGGYRDLNELFYNRQHLQA</sequence>
<evidence type="ECO:0000256" key="4">
    <source>
        <dbReference type="ARBA" id="ARBA00022475"/>
    </source>
</evidence>
<keyword evidence="4" id="KW-1003">Cell membrane</keyword>
<feature type="transmembrane region" description="Helical" evidence="11">
    <location>
        <begin position="429"/>
        <end position="450"/>
    </location>
</feature>
<dbReference type="PANTHER" id="PTHR21522:SF34">
    <property type="entry name" value="OTOPETRIN-LIKE"/>
    <property type="match status" value="1"/>
</dbReference>
<evidence type="ECO:0000256" key="3">
    <source>
        <dbReference type="ARBA" id="ARBA00022448"/>
    </source>
</evidence>
<dbReference type="InterPro" id="IPR004878">
    <property type="entry name" value="Otopetrin"/>
</dbReference>
<dbReference type="CTD" id="185805"/>
<gene>
    <name evidence="12 14" type="primary">otpl-4</name>
    <name evidence="12" type="ORF">CELE_F45F2.1</name>
    <name evidence="14" type="ORF">F45F2.1</name>
</gene>
<dbReference type="GO" id="GO:0015252">
    <property type="term" value="F:proton channel activity"/>
    <property type="evidence" value="ECO:0000250"/>
    <property type="project" value="WormBase"/>
</dbReference>
<keyword evidence="8" id="KW-0406">Ion transport</keyword>
<keyword evidence="6" id="KW-0375">Hydrogen ion transport</keyword>
<evidence type="ECO:0000256" key="2">
    <source>
        <dbReference type="ARBA" id="ARBA00006513"/>
    </source>
</evidence>
<evidence type="ECO:0000313" key="14">
    <source>
        <dbReference type="WormBase" id="F45F2.1"/>
    </source>
</evidence>
<evidence type="ECO:0000256" key="6">
    <source>
        <dbReference type="ARBA" id="ARBA00022781"/>
    </source>
</evidence>
<feature type="transmembrane region" description="Helical" evidence="11">
    <location>
        <begin position="276"/>
        <end position="298"/>
    </location>
</feature>
<dbReference type="RefSeq" id="NP_505202.2">
    <property type="nucleotide sequence ID" value="NM_072801.2"/>
</dbReference>
<dbReference type="GeneID" id="185805"/>
<dbReference type="InParanoid" id="Q22980"/>
<keyword evidence="13" id="KW-1185">Reference proteome</keyword>
<keyword evidence="3" id="KW-0813">Transport</keyword>
<evidence type="ECO:0000313" key="12">
    <source>
        <dbReference type="EMBL" id="CCD70030.1"/>
    </source>
</evidence>
<keyword evidence="10" id="KW-0407">Ion channel</keyword>
<reference evidence="12 13" key="1">
    <citation type="journal article" date="1998" name="Science">
        <title>Genome sequence of the nematode C. elegans: a platform for investigating biology.</title>
        <authorList>
            <consortium name="The C. elegans sequencing consortium"/>
            <person name="Sulson J.E."/>
            <person name="Waterston R."/>
        </authorList>
    </citation>
    <scope>NUCLEOTIDE SEQUENCE [LARGE SCALE GENOMIC DNA]</scope>
    <source>
        <strain evidence="12 13">Bristol N2</strain>
    </source>
</reference>
<feature type="transmembrane region" description="Helical" evidence="11">
    <location>
        <begin position="318"/>
        <end position="340"/>
    </location>
</feature>
<evidence type="ECO:0000256" key="1">
    <source>
        <dbReference type="ARBA" id="ARBA00004651"/>
    </source>
</evidence>
<dbReference type="OrthoDB" id="6429739at2759"/>
<dbReference type="GO" id="GO:0005886">
    <property type="term" value="C:plasma membrane"/>
    <property type="evidence" value="ECO:0000250"/>
    <property type="project" value="WormBase"/>
</dbReference>
<evidence type="ECO:0000313" key="13">
    <source>
        <dbReference type="Proteomes" id="UP000001940"/>
    </source>
</evidence>
<organism evidence="12 13">
    <name type="scientific">Caenorhabditis elegans</name>
    <dbReference type="NCBI Taxonomy" id="6239"/>
    <lineage>
        <taxon>Eukaryota</taxon>
        <taxon>Metazoa</taxon>
        <taxon>Ecdysozoa</taxon>
        <taxon>Nematoda</taxon>
        <taxon>Chromadorea</taxon>
        <taxon>Rhabditida</taxon>
        <taxon>Rhabditina</taxon>
        <taxon>Rhabditomorpha</taxon>
        <taxon>Rhabditoidea</taxon>
        <taxon>Rhabditidae</taxon>
        <taxon>Peloderinae</taxon>
        <taxon>Caenorhabditis</taxon>
    </lineage>
</organism>
<dbReference type="Proteomes" id="UP000001940">
    <property type="component" value="Chromosome V"/>
</dbReference>
<evidence type="ECO:0000256" key="7">
    <source>
        <dbReference type="ARBA" id="ARBA00022989"/>
    </source>
</evidence>
<feature type="transmembrane region" description="Helical" evidence="11">
    <location>
        <begin position="78"/>
        <end position="103"/>
    </location>
</feature>
<feature type="transmembrane region" description="Helical" evidence="11">
    <location>
        <begin position="115"/>
        <end position="140"/>
    </location>
</feature>
<dbReference type="HOGENOM" id="CLU_011508_3_1_1"/>
<dbReference type="AlphaFoldDB" id="Q22980"/>
<dbReference type="eggNOG" id="KOG4740">
    <property type="taxonomic scope" value="Eukaryota"/>
</dbReference>
<keyword evidence="9 11" id="KW-0472">Membrane</keyword>